<evidence type="ECO:0000256" key="1">
    <source>
        <dbReference type="SAM" id="Coils"/>
    </source>
</evidence>
<dbReference type="PANTHER" id="PTHR18887">
    <property type="entry name" value="GOLGI-ASSOCIATED PROTEIN GCP360-RELATED"/>
    <property type="match status" value="1"/>
</dbReference>
<keyword evidence="3" id="KW-1133">Transmembrane helix</keyword>
<keyword evidence="3" id="KW-0472">Membrane</keyword>
<feature type="transmembrane region" description="Helical" evidence="3">
    <location>
        <begin position="1750"/>
        <end position="1770"/>
    </location>
</feature>
<feature type="non-terminal residue" evidence="4">
    <location>
        <position position="1771"/>
    </location>
</feature>
<feature type="coiled-coil region" evidence="1">
    <location>
        <begin position="705"/>
        <end position="956"/>
    </location>
</feature>
<dbReference type="SUPFAM" id="SSF57997">
    <property type="entry name" value="Tropomyosin"/>
    <property type="match status" value="1"/>
</dbReference>
<dbReference type="InterPro" id="IPR026202">
    <property type="entry name" value="GOLGB1"/>
</dbReference>
<evidence type="ECO:0000256" key="2">
    <source>
        <dbReference type="SAM" id="MobiDB-lite"/>
    </source>
</evidence>
<comment type="caution">
    <text evidence="4">The sequence shown here is derived from an EMBL/GenBank/DDBJ whole genome shotgun (WGS) entry which is preliminary data.</text>
</comment>
<sequence length="1771" mass="204036">ELNEKMKRLQVEKDNMQSKLDAEKHVMRAQLRDLMQKHETELKHVREKHETELSEKDQAYLQLQKELEEVRNHTEAAGALATDSTVDAGSNPRIAQLEVQAKLKTEEASKSEAKFLKMKAWSKSRIKQLEDELRKAQYGTTSLDNTALKNRVAELEGEREEILQKLEQYEELKTLNDELVAKLEIYEEQQRKMQADLEQVTKRAASQTSESGSADELQSHVLEWQDMVSDAEGVRDQAREEKAAMALRMTHIEEEREALVTRQQELEEELAQARGLRPKRGKQKQTANSTHNLQDPNNTSDSSDFADGENMGGWWPEFSSDNTGLRSVVEELELERNQLQEQILTLEERCQHLEDRLQLQARIESLQNENERLQGQLTNLRSQHNRDTEKHQVLISSLNEQLKGFSDREEILESSLIEKEQTLVGNSEKLEQIKNLRDSLKEKEVQNKELTDKLLQAEQNVAEFTGKCCTYEKQCSELKTSVADLTHRLSAAKEKTQKQDVAIEMLQRDLDQTNDELDKLNSTHLEERALLIHNLQSCEREIDNLKDVLLERDKEIAALSNSMTEYLDQVLQLKQQIKYKEEQVGGMETALVKAERQAQIIRESQSSDEETMNTKLASLVEELKEMEMELSNTREQNKAKCSEVEELLKQVHVGNEITQNLRTDIQKLNVTHRTHLAECETQLSFLKEQVTASSRRLQEVDTKNLEETNKLAAQLEETNTAYKNLKTLLQEKEKKEQSFETELKSFKDECNKLLTEAARKDEELLILSKQLAEQVEHQEMVKRAVHENLETISCLEEKLKVAQQEAEETKLKLSQKLQIKETECIQLKEQLEVKSESVLKLETEIKTLNNKNDQLQTIVEEKDNEILVQTKLAADLNEKAANVQGVNQNLQCRVNQLTNESEKLKRELSDQESLKSKQQDLVSELQGRISANEVHISEYEKTVAVMQKEKELLTSKTEDLVKLLEQNQNVVAEKLLDKTSECNTLAKLLSENQELITHLQDQVQLLTSQVDQLKCNIAEKEQAIIDKVTKCENLQSQLGQLQETLPMLQEQNHTLQSMLVEKDLLLQEKVTECYSLQKQINKQNESVVNLQNEVDSLKDEGKKLTQSLEEKEVALKSRICECNDLFDQIKRNNEAITVLSSQIDVMNEESVKLKSENEDLKTTLNNRNVDYSKLYEQATLSQTEAAELQSQVQILNAEIQDTKADILGKLNEIAVFQSELSKKEECIVLLNKQLDNMNTNAESLNISLQEKTESLNRQDLLIKQLQTKYMEEEGQLSENMAVIAQLQTQGQDMQKALQQKEKTLKMQQKEIKQLKDKAEESEVLKSQLNAYLEMITDLERQLRSMTERSDQLQYSMTEKEALLKKKVDDYVSLKAQFSDLEDAASQLRVQLEQVTTESDALKVAVKEKESNLKQTEEKILSLNEKNSNMNKEMQLMTHSLQQQLDSALREKLVLKQDIDRTIAEKEELINNYSDQLQKKKDELQTCEQVVANLNEAGERLKNEKEQLQMQVSAKDHVQLLLTERIQLQSDLQRCLQEIHQRDLSFQQLNSKMMQTIEEKTNLTTQLKAVTQTLRDTQLHHNELQNRCYWLERQLQTRPIQASFQGHVQVKVPPGAPQERASAVVDLESLEVGELRKRLTDTEQLYNATQQELSQLAESLSEEQARREAAEEALGLAEERVQRQVCSSRSAAREYSIQLESDDEREALIIDPTEHVVVRKMKGGALSVKRWLRGRSLYCSKLLTSRAKSRYLFLTYLLALHVAVFMCLTGIL</sequence>
<keyword evidence="5" id="KW-1185">Reference proteome</keyword>
<dbReference type="Gene3D" id="1.10.287.1490">
    <property type="match status" value="1"/>
</dbReference>
<gene>
    <name evidence="4" type="primary">Golgb1_0</name>
    <name evidence="4" type="ORF">GTO93_0010058</name>
</gene>
<reference evidence="4" key="1">
    <citation type="journal article" date="2021" name="Cell">
        <title>Tracing the genetic footprints of vertebrate landing in non-teleost ray-finned fishes.</title>
        <authorList>
            <person name="Bi X."/>
            <person name="Wang K."/>
            <person name="Yang L."/>
            <person name="Pan H."/>
            <person name="Jiang H."/>
            <person name="Wei Q."/>
            <person name="Fang M."/>
            <person name="Yu H."/>
            <person name="Zhu C."/>
            <person name="Cai Y."/>
            <person name="He Y."/>
            <person name="Gan X."/>
            <person name="Zeng H."/>
            <person name="Yu D."/>
            <person name="Zhu Y."/>
            <person name="Jiang H."/>
            <person name="Qiu Q."/>
            <person name="Yang H."/>
            <person name="Zhang Y.E."/>
            <person name="Wang W."/>
            <person name="Zhu M."/>
            <person name="He S."/>
            <person name="Zhang G."/>
        </authorList>
    </citation>
    <scope>NUCLEOTIDE SEQUENCE</scope>
    <source>
        <strain evidence="4">Pddl_001</strain>
    </source>
</reference>
<feature type="coiled-coil region" evidence="1">
    <location>
        <begin position="322"/>
        <end position="390"/>
    </location>
</feature>
<protein>
    <submittedName>
        <fullName evidence="4">GOGB1 protein</fullName>
    </submittedName>
</protein>
<keyword evidence="1" id="KW-0175">Coiled coil</keyword>
<evidence type="ECO:0000313" key="5">
    <source>
        <dbReference type="Proteomes" id="UP001166093"/>
    </source>
</evidence>
<feature type="non-terminal residue" evidence="4">
    <location>
        <position position="1"/>
    </location>
</feature>
<feature type="region of interest" description="Disordered" evidence="2">
    <location>
        <begin position="1"/>
        <end position="21"/>
    </location>
</feature>
<proteinExistence type="predicted"/>
<dbReference type="PANTHER" id="PTHR18887:SF4">
    <property type="entry name" value="GOLGIN SUBFAMILY B MEMBER 1-LIKE"/>
    <property type="match status" value="1"/>
</dbReference>
<keyword evidence="3" id="KW-0812">Transmembrane</keyword>
<feature type="coiled-coil region" evidence="1">
    <location>
        <begin position="996"/>
        <end position="1114"/>
    </location>
</feature>
<feature type="coiled-coil region" evidence="1">
    <location>
        <begin position="609"/>
        <end position="650"/>
    </location>
</feature>
<organism evidence="4 5">
    <name type="scientific">Polyodon spathula</name>
    <name type="common">North American paddlefish</name>
    <name type="synonym">Squalus spathula</name>
    <dbReference type="NCBI Taxonomy" id="7913"/>
    <lineage>
        <taxon>Eukaryota</taxon>
        <taxon>Metazoa</taxon>
        <taxon>Chordata</taxon>
        <taxon>Craniata</taxon>
        <taxon>Vertebrata</taxon>
        <taxon>Euteleostomi</taxon>
        <taxon>Actinopterygii</taxon>
        <taxon>Chondrostei</taxon>
        <taxon>Acipenseriformes</taxon>
        <taxon>Polyodontidae</taxon>
        <taxon>Polyodon</taxon>
    </lineage>
</organism>
<feature type="coiled-coil region" evidence="1">
    <location>
        <begin position="426"/>
        <end position="583"/>
    </location>
</feature>
<accession>A0ABS2XCQ6</accession>
<feature type="compositionally biased region" description="Polar residues" evidence="2">
    <location>
        <begin position="284"/>
        <end position="303"/>
    </location>
</feature>
<feature type="coiled-coil region" evidence="1">
    <location>
        <begin position="1631"/>
        <end position="1679"/>
    </location>
</feature>
<name>A0ABS2XCQ6_POLSP</name>
<evidence type="ECO:0000313" key="4">
    <source>
        <dbReference type="EMBL" id="MBN3271762.1"/>
    </source>
</evidence>
<dbReference type="EMBL" id="JAAWVQ010013547">
    <property type="protein sequence ID" value="MBN3271762.1"/>
    <property type="molecule type" value="Genomic_DNA"/>
</dbReference>
<feature type="coiled-coil region" evidence="1">
    <location>
        <begin position="145"/>
        <end position="203"/>
    </location>
</feature>
<feature type="coiled-coil region" evidence="1">
    <location>
        <begin position="1143"/>
        <end position="1510"/>
    </location>
</feature>
<dbReference type="Proteomes" id="UP001166093">
    <property type="component" value="Unassembled WGS sequence"/>
</dbReference>
<evidence type="ECO:0000256" key="3">
    <source>
        <dbReference type="SAM" id="Phobius"/>
    </source>
</evidence>
<feature type="region of interest" description="Disordered" evidence="2">
    <location>
        <begin position="272"/>
        <end position="314"/>
    </location>
</feature>